<reference evidence="3" key="2">
    <citation type="submission" date="2020-12" db="EMBL/GenBank/DDBJ databases">
        <title>New Spironucleus salmonicida genome in near-complete chromosomes.</title>
        <authorList>
            <person name="Xu F."/>
            <person name="Kurt Z."/>
            <person name="Jimenez-Gonzalez A."/>
            <person name="Astvaldsson A."/>
            <person name="Andersson J.O."/>
            <person name="Svard S.G."/>
        </authorList>
    </citation>
    <scope>NUCLEOTIDE SEQUENCE</scope>
    <source>
        <strain evidence="3">ATCC 50377</strain>
    </source>
</reference>
<dbReference type="SUPFAM" id="SSF47874">
    <property type="entry name" value="Annexin"/>
    <property type="match status" value="1"/>
</dbReference>
<dbReference type="GO" id="GO:0005544">
    <property type="term" value="F:calcium-dependent phospholipid binding"/>
    <property type="evidence" value="ECO:0007669"/>
    <property type="project" value="InterPro"/>
</dbReference>
<feature type="coiled-coil region" evidence="1">
    <location>
        <begin position="74"/>
        <end position="138"/>
    </location>
</feature>
<keyword evidence="1" id="KW-0175">Coiled coil</keyword>
<name>V6LKN1_9EUKA</name>
<dbReference type="VEuPathDB" id="GiardiaDB:SS50377_28357"/>
<gene>
    <name evidence="2" type="ORF">SS50377_15889</name>
    <name evidence="3" type="ORF">SS50377_28357</name>
</gene>
<organism evidence="2">
    <name type="scientific">Spironucleus salmonicida</name>
    <dbReference type="NCBI Taxonomy" id="348837"/>
    <lineage>
        <taxon>Eukaryota</taxon>
        <taxon>Metamonada</taxon>
        <taxon>Diplomonadida</taxon>
        <taxon>Hexamitidae</taxon>
        <taxon>Hexamitinae</taxon>
        <taxon>Spironucleus</taxon>
    </lineage>
</organism>
<evidence type="ECO:0000313" key="2">
    <source>
        <dbReference type="EMBL" id="EST44286.1"/>
    </source>
</evidence>
<dbReference type="InterPro" id="IPR037104">
    <property type="entry name" value="Annexin_sf"/>
</dbReference>
<proteinExistence type="predicted"/>
<protein>
    <submittedName>
        <fullName evidence="2 3">Alpha giardin</fullName>
    </submittedName>
</protein>
<dbReference type="Proteomes" id="UP000018208">
    <property type="component" value="Unassembled WGS sequence"/>
</dbReference>
<evidence type="ECO:0000256" key="1">
    <source>
        <dbReference type="SAM" id="Coils"/>
    </source>
</evidence>
<evidence type="ECO:0000313" key="3">
    <source>
        <dbReference type="EMBL" id="KAH0570377.1"/>
    </source>
</evidence>
<dbReference type="EMBL" id="KI546120">
    <property type="protein sequence ID" value="EST44286.1"/>
    <property type="molecule type" value="Genomic_DNA"/>
</dbReference>
<dbReference type="AlphaFoldDB" id="V6LKN1"/>
<dbReference type="Gene3D" id="1.10.220.10">
    <property type="entry name" value="Annexin"/>
    <property type="match status" value="1"/>
</dbReference>
<dbReference type="GO" id="GO:0005509">
    <property type="term" value="F:calcium ion binding"/>
    <property type="evidence" value="ECO:0007669"/>
    <property type="project" value="InterPro"/>
</dbReference>
<keyword evidence="4" id="KW-1185">Reference proteome</keyword>
<dbReference type="EMBL" id="AUWU02000008">
    <property type="protein sequence ID" value="KAH0570377.1"/>
    <property type="molecule type" value="Genomic_DNA"/>
</dbReference>
<accession>V6LKN1</accession>
<reference evidence="2 3" key="1">
    <citation type="journal article" date="2014" name="PLoS Genet.">
        <title>The Genome of Spironucleus salmonicida Highlights a Fish Pathogen Adapted to Fluctuating Environments.</title>
        <authorList>
            <person name="Xu F."/>
            <person name="Jerlstrom-Hultqvist J."/>
            <person name="Einarsson E."/>
            <person name="Astvaldsson A."/>
            <person name="Svard S.G."/>
            <person name="Andersson J.O."/>
        </authorList>
    </citation>
    <scope>NUCLEOTIDE SEQUENCE</scope>
    <source>
        <strain evidence="3">ATCC 50377</strain>
    </source>
</reference>
<sequence>MNQFPAMDSFNPMNFNQDQLAQPQMFDMQSQDMMYVEQAPTSNNSKEEVEQIKQEFNEFQLSLVQIFTQTKKNLSKQEDNHEVQKLNLNNVEQRVETIANSVNRALQKSQSAVVSSKIQELESKNMDMRSRIQRIEQLIIQSKIDASHFSSILGVEGTQKEQEQEFTEPLTRADSASTRMARLSKYTTEFKKYIDTKNTEQVIEFFINQSQETKNIVKDEYETVLKTSVALELKIAFPKFHKLFSKMFYDTDTLFAQNIQQSLTNNAQLLLVSIILMTDENQPYVEKCYETLFNEDLRLQIEQAIQNQPFQYLIRQWIHCENDDDQEVDKLIQEIYGFNDQTASVFFDLLSRISTETYTLVCDQFENQYYMALPQFIKQNFNRQNQNYLLLAHYSVLDIKQGVCYALSQEDVQSDTIEFLVASFYSTVNGMEFIQLFSEFGDFRAHISNVLAHDMVDVICSILQI</sequence>
<evidence type="ECO:0000313" key="4">
    <source>
        <dbReference type="Proteomes" id="UP000018208"/>
    </source>
</evidence>